<evidence type="ECO:0000313" key="2">
    <source>
        <dbReference type="Proteomes" id="UP001607302"/>
    </source>
</evidence>
<gene>
    <name evidence="1" type="ORF">V1478_009266</name>
</gene>
<organism evidence="1 2">
    <name type="scientific">Vespula squamosa</name>
    <name type="common">Southern yellow jacket</name>
    <name type="synonym">Wasp</name>
    <dbReference type="NCBI Taxonomy" id="30214"/>
    <lineage>
        <taxon>Eukaryota</taxon>
        <taxon>Metazoa</taxon>
        <taxon>Ecdysozoa</taxon>
        <taxon>Arthropoda</taxon>
        <taxon>Hexapoda</taxon>
        <taxon>Insecta</taxon>
        <taxon>Pterygota</taxon>
        <taxon>Neoptera</taxon>
        <taxon>Endopterygota</taxon>
        <taxon>Hymenoptera</taxon>
        <taxon>Apocrita</taxon>
        <taxon>Aculeata</taxon>
        <taxon>Vespoidea</taxon>
        <taxon>Vespidae</taxon>
        <taxon>Vespinae</taxon>
        <taxon>Vespula</taxon>
    </lineage>
</organism>
<dbReference type="Proteomes" id="UP001607302">
    <property type="component" value="Unassembled WGS sequence"/>
</dbReference>
<name>A0ABD2AP59_VESSQ</name>
<sequence>MITLASEWYAIRRPLTIIGTSSYLLKILAKMSGRLRRGNEAPFKREYKTLKRSVRRRLTVETFLYRSRSKGSINLFIFAHLSVAHPGYWSGAAESKSAPMAASSSF</sequence>
<protein>
    <submittedName>
        <fullName evidence="1">Uncharacterized protein</fullName>
    </submittedName>
</protein>
<accession>A0ABD2AP59</accession>
<dbReference type="EMBL" id="JAUDFV010000141">
    <property type="protein sequence ID" value="KAL2722403.1"/>
    <property type="molecule type" value="Genomic_DNA"/>
</dbReference>
<proteinExistence type="predicted"/>
<reference evidence="1 2" key="1">
    <citation type="journal article" date="2024" name="Ann. Entomol. Soc. Am.">
        <title>Genomic analyses of the southern and eastern yellowjacket wasps (Hymenoptera: Vespidae) reveal evolutionary signatures of social life.</title>
        <authorList>
            <person name="Catto M.A."/>
            <person name="Caine P.B."/>
            <person name="Orr S.E."/>
            <person name="Hunt B.G."/>
            <person name="Goodisman M.A.D."/>
        </authorList>
    </citation>
    <scope>NUCLEOTIDE SEQUENCE [LARGE SCALE GENOMIC DNA]</scope>
    <source>
        <strain evidence="1">233</strain>
        <tissue evidence="1">Head and thorax</tissue>
    </source>
</reference>
<dbReference type="AlphaFoldDB" id="A0ABD2AP59"/>
<keyword evidence="2" id="KW-1185">Reference proteome</keyword>
<evidence type="ECO:0000313" key="1">
    <source>
        <dbReference type="EMBL" id="KAL2722403.1"/>
    </source>
</evidence>
<comment type="caution">
    <text evidence="1">The sequence shown here is derived from an EMBL/GenBank/DDBJ whole genome shotgun (WGS) entry which is preliminary data.</text>
</comment>